<dbReference type="Proteomes" id="UP001339962">
    <property type="component" value="Unassembled WGS sequence"/>
</dbReference>
<gene>
    <name evidence="2" type="ORF">P9850_07750</name>
</gene>
<sequence>MWLDVYEDFSELTKSEQMALFNAMKQDLFPDEPDKITKLLKSIREARFASGLGCVHCGSTSVKRNGIYRSRQRYLCNDCGKSFNDLTNTPFSGSRYPEKWVKYIELMVEGYTLPKIAEKLQIHISTAFYWRHKILNALGSLGFNQLQGIVESDETFFRESMKGREITHRKSKKRGEKDEKRGISNLKIAVVVAQDRNGSVIARKAGTGRVRAEEIDTVIGEYIHPSALLCTDNATNYKKFAKLKGLQHETVNEQQKQRVKKGIYHIQHVNNFHNRLKNWMDRFQGVATKYLDNYLYWFRWLELGKYLAFEKRVEQMLISACQKSTNTTVNSLRSVL</sequence>
<dbReference type="SMART" id="SM01126">
    <property type="entry name" value="DDE_Tnp_IS1595"/>
    <property type="match status" value="1"/>
</dbReference>
<evidence type="ECO:0000313" key="3">
    <source>
        <dbReference type="Proteomes" id="UP001339962"/>
    </source>
</evidence>
<comment type="caution">
    <text evidence="2">The sequence shown here is derived from an EMBL/GenBank/DDBJ whole genome shotgun (WGS) entry which is preliminary data.</text>
</comment>
<dbReference type="Pfam" id="PF12762">
    <property type="entry name" value="DDE_Tnp_IS1595"/>
    <property type="match status" value="1"/>
</dbReference>
<feature type="domain" description="ISXO2-like transposase" evidence="1">
    <location>
        <begin position="145"/>
        <end position="303"/>
    </location>
</feature>
<dbReference type="EMBL" id="JARTLI010000011">
    <property type="protein sequence ID" value="MED5051748.1"/>
    <property type="molecule type" value="Genomic_DNA"/>
</dbReference>
<evidence type="ECO:0000259" key="1">
    <source>
        <dbReference type="SMART" id="SM01126"/>
    </source>
</evidence>
<dbReference type="RefSeq" id="WP_227277921.1">
    <property type="nucleotide sequence ID" value="NZ_JARTLI010000011.1"/>
</dbReference>
<dbReference type="NCBIfam" id="NF033547">
    <property type="entry name" value="transpos_IS1595"/>
    <property type="match status" value="1"/>
</dbReference>
<dbReference type="PANTHER" id="PTHR33293:SF1">
    <property type="entry name" value="INSERTION ELEMENT IS1 1 PROTEIN INSB-RELATED"/>
    <property type="match status" value="1"/>
</dbReference>
<organism evidence="2 3">
    <name type="scientific">Anoxybacteroides rupiense</name>
    <dbReference type="NCBI Taxonomy" id="311460"/>
    <lineage>
        <taxon>Bacteria</taxon>
        <taxon>Bacillati</taxon>
        <taxon>Bacillota</taxon>
        <taxon>Bacilli</taxon>
        <taxon>Bacillales</taxon>
        <taxon>Anoxybacillaceae</taxon>
        <taxon>Anoxybacteroides</taxon>
    </lineage>
</organism>
<protein>
    <submittedName>
        <fullName evidence="2">IS1595 family transposase</fullName>
    </submittedName>
</protein>
<dbReference type="InterPro" id="IPR051354">
    <property type="entry name" value="Transposase_27_IS1"/>
</dbReference>
<accession>A0ABD5IV49</accession>
<dbReference type="InterPro" id="IPR024445">
    <property type="entry name" value="Tnp_ISXO2-like"/>
</dbReference>
<dbReference type="AlphaFoldDB" id="A0ABD5IV49"/>
<name>A0ABD5IV49_9BACL</name>
<proteinExistence type="predicted"/>
<evidence type="ECO:0000313" key="2">
    <source>
        <dbReference type="EMBL" id="MED5051748.1"/>
    </source>
</evidence>
<dbReference type="PANTHER" id="PTHR33293">
    <property type="entry name" value="INSERTION ELEMENT IS1 1 PROTEIN INSB-RELATED"/>
    <property type="match status" value="1"/>
</dbReference>
<reference evidence="2 3" key="1">
    <citation type="submission" date="2023-03" db="EMBL/GenBank/DDBJ databases">
        <title>Bacillus Genome Sequencing.</title>
        <authorList>
            <person name="Dunlap C."/>
        </authorList>
    </citation>
    <scope>NUCLEOTIDE SEQUENCE [LARGE SCALE GENOMIC DNA]</scope>
    <source>
        <strain evidence="2 3">NRS-38</strain>
    </source>
</reference>